<organism evidence="3 4">
    <name type="scientific">Natronospira elongata</name>
    <dbReference type="NCBI Taxonomy" id="3110268"/>
    <lineage>
        <taxon>Bacteria</taxon>
        <taxon>Pseudomonadati</taxon>
        <taxon>Pseudomonadota</taxon>
        <taxon>Gammaproteobacteria</taxon>
        <taxon>Natronospirales</taxon>
        <taxon>Natronospiraceae</taxon>
        <taxon>Natronospira</taxon>
    </lineage>
</organism>
<keyword evidence="4" id="KW-1185">Reference proteome</keyword>
<evidence type="ECO:0000313" key="3">
    <source>
        <dbReference type="EMBL" id="MEA5445258.1"/>
    </source>
</evidence>
<evidence type="ECO:0000313" key="4">
    <source>
        <dbReference type="Proteomes" id="UP001302316"/>
    </source>
</evidence>
<protein>
    <recommendedName>
        <fullName evidence="2">UPF0301 protein VCB98_05445</fullName>
    </recommendedName>
</protein>
<comment type="caution">
    <text evidence="3">The sequence shown here is derived from an EMBL/GenBank/DDBJ whole genome shotgun (WGS) entry which is preliminary data.</text>
</comment>
<dbReference type="GO" id="GO:0005829">
    <property type="term" value="C:cytosol"/>
    <property type="evidence" value="ECO:0007669"/>
    <property type="project" value="TreeGrafter"/>
</dbReference>
<evidence type="ECO:0000256" key="1">
    <source>
        <dbReference type="ARBA" id="ARBA00009600"/>
    </source>
</evidence>
<dbReference type="SUPFAM" id="SSF143456">
    <property type="entry name" value="VC0467-like"/>
    <property type="match status" value="1"/>
</dbReference>
<dbReference type="EMBL" id="JAYGII010000007">
    <property type="protein sequence ID" value="MEA5445258.1"/>
    <property type="molecule type" value="Genomic_DNA"/>
</dbReference>
<dbReference type="Pfam" id="PF02622">
    <property type="entry name" value="DUF179"/>
    <property type="match status" value="1"/>
</dbReference>
<sequence length="188" mass="20149">MANPDYLNGHFLIAMPALGDPNFHHTVTLICEHGPEGALGIIINRPLEDIHLGDVLEQLELGEAQTGIGNQPLFQGGPVEQERGFVVHQPLGDWEASLDLGNDLGVTSSRDILAAIADGKGPEKSFVALGYAGWGAGQLEQEISENAWLSSPAEARILFDVPPAQRWRESARAMGVDLSRLSDQSGHA</sequence>
<name>A0AAP6MK63_9GAMM</name>
<dbReference type="HAMAP" id="MF_00758">
    <property type="entry name" value="UPF0301"/>
    <property type="match status" value="1"/>
</dbReference>
<proteinExistence type="inferred from homology"/>
<dbReference type="PANTHER" id="PTHR30327">
    <property type="entry name" value="UNCHARACTERIZED PROTEIN YQGE"/>
    <property type="match status" value="1"/>
</dbReference>
<dbReference type="Gene3D" id="3.40.1740.10">
    <property type="entry name" value="VC0467-like"/>
    <property type="match status" value="1"/>
</dbReference>
<dbReference type="NCBIfam" id="NF001266">
    <property type="entry name" value="PRK00228.1-1"/>
    <property type="match status" value="1"/>
</dbReference>
<gene>
    <name evidence="3" type="ORF">VCB98_05445</name>
</gene>
<dbReference type="InterPro" id="IPR003774">
    <property type="entry name" value="AlgH-like"/>
</dbReference>
<dbReference type="Proteomes" id="UP001302316">
    <property type="component" value="Unassembled WGS sequence"/>
</dbReference>
<accession>A0AAP6MK63</accession>
<dbReference type="AlphaFoldDB" id="A0AAP6MK63"/>
<evidence type="ECO:0000256" key="2">
    <source>
        <dbReference type="HAMAP-Rule" id="MF_00758"/>
    </source>
</evidence>
<dbReference type="RefSeq" id="WP_346050885.1">
    <property type="nucleotide sequence ID" value="NZ_JAYGII010000007.1"/>
</dbReference>
<reference evidence="3 4" key="1">
    <citation type="submission" date="2023-12" db="EMBL/GenBank/DDBJ databases">
        <title>Whole-genome sequencing of halo(alkali)philic microorganisms from hypersaline lakes.</title>
        <authorList>
            <person name="Sorokin D.Y."/>
            <person name="Merkel A.Y."/>
            <person name="Messina E."/>
            <person name="Yakimov M."/>
        </authorList>
    </citation>
    <scope>NUCLEOTIDE SEQUENCE [LARGE SCALE GENOMIC DNA]</scope>
    <source>
        <strain evidence="3 4">AB-CW1</strain>
    </source>
</reference>
<dbReference type="PANTHER" id="PTHR30327:SF1">
    <property type="entry name" value="UPF0301 PROTEIN YQGE"/>
    <property type="match status" value="1"/>
</dbReference>
<comment type="similarity">
    <text evidence="1 2">Belongs to the UPF0301 (AlgH) family.</text>
</comment>